<evidence type="ECO:0000313" key="2">
    <source>
        <dbReference type="EMBL" id="MBB5157650.1"/>
    </source>
</evidence>
<reference evidence="2 3" key="1">
    <citation type="submission" date="2020-08" db="EMBL/GenBank/DDBJ databases">
        <title>Sequencing the genomes of 1000 actinobacteria strains.</title>
        <authorList>
            <person name="Klenk H.-P."/>
        </authorList>
    </citation>
    <scope>NUCLEOTIDE SEQUENCE [LARGE SCALE GENOMIC DNA]</scope>
    <source>
        <strain evidence="2 3">DSM 45584</strain>
    </source>
</reference>
<dbReference type="Proteomes" id="UP000584374">
    <property type="component" value="Unassembled WGS sequence"/>
</dbReference>
<proteinExistence type="predicted"/>
<name>A0A840QCY8_9PSEU</name>
<evidence type="ECO:0000256" key="1">
    <source>
        <dbReference type="SAM" id="MobiDB-lite"/>
    </source>
</evidence>
<comment type="caution">
    <text evidence="2">The sequence shown here is derived from an EMBL/GenBank/DDBJ whole genome shotgun (WGS) entry which is preliminary data.</text>
</comment>
<gene>
    <name evidence="2" type="ORF">BJ970_005184</name>
</gene>
<dbReference type="AlphaFoldDB" id="A0A840QCY8"/>
<keyword evidence="3" id="KW-1185">Reference proteome</keyword>
<sequence length="144" mass="15599">MSITAGWAVIGLDGSYQGLNATLNTPDEVAGFVKQLADPQADSARLVHNGRPLWDAETNFPDHDVFAAIVDGFGYLSYQDATRGKAYPEGDPASEGCEFDDDDFPPGSGLPVERFAEVLVEFLRTADRPASVTWRDLYPEATGE</sequence>
<organism evidence="2 3">
    <name type="scientific">Saccharopolyspora phatthalungensis</name>
    <dbReference type="NCBI Taxonomy" id="664693"/>
    <lineage>
        <taxon>Bacteria</taxon>
        <taxon>Bacillati</taxon>
        <taxon>Actinomycetota</taxon>
        <taxon>Actinomycetes</taxon>
        <taxon>Pseudonocardiales</taxon>
        <taxon>Pseudonocardiaceae</taxon>
        <taxon>Saccharopolyspora</taxon>
    </lineage>
</organism>
<dbReference type="InterPro" id="IPR025680">
    <property type="entry name" value="DddI"/>
</dbReference>
<dbReference type="EMBL" id="JACHIW010000001">
    <property type="protein sequence ID" value="MBB5157650.1"/>
    <property type="molecule type" value="Genomic_DNA"/>
</dbReference>
<feature type="region of interest" description="Disordered" evidence="1">
    <location>
        <begin position="86"/>
        <end position="106"/>
    </location>
</feature>
<accession>A0A840QCY8</accession>
<evidence type="ECO:0008006" key="4">
    <source>
        <dbReference type="Google" id="ProtNLM"/>
    </source>
</evidence>
<dbReference type="Pfam" id="PF14430">
    <property type="entry name" value="Imm1"/>
    <property type="match status" value="1"/>
</dbReference>
<dbReference type="RefSeq" id="WP_184728525.1">
    <property type="nucleotide sequence ID" value="NZ_JACHIW010000001.1"/>
</dbReference>
<protein>
    <recommendedName>
        <fullName evidence="4">Immunity protein Imm1</fullName>
    </recommendedName>
</protein>
<evidence type="ECO:0000313" key="3">
    <source>
        <dbReference type="Proteomes" id="UP000584374"/>
    </source>
</evidence>